<protein>
    <submittedName>
        <fullName evidence="1">Head-tail adaptor protein</fullName>
    </submittedName>
</protein>
<dbReference type="EMBL" id="CP081457">
    <property type="protein sequence ID" value="UYS81458.1"/>
    <property type="molecule type" value="Genomic_DNA"/>
</dbReference>
<dbReference type="Pfam" id="PF05521">
    <property type="entry name" value="Phage_HCP"/>
    <property type="match status" value="1"/>
</dbReference>
<accession>A0AAT9SI86</accession>
<reference evidence="1" key="1">
    <citation type="journal article" date="2023" name="PhytoFront">
        <title>The Complete Genome Sequence of Pseudomonas syringae pv. actinidifoliorum ICMP 18803.</title>
        <authorList>
            <person name="Templeton M.D."/>
            <person name="Arshed S."/>
            <person name="Andersen M.T."/>
            <person name="Jayaraman J."/>
        </authorList>
    </citation>
    <scope>NUCLEOTIDE SEQUENCE</scope>
    <source>
        <strain evidence="1">ICMP 18803</strain>
    </source>
</reference>
<dbReference type="Gene3D" id="2.40.10.270">
    <property type="entry name" value="Bacteriophage SPP1 head-tail adaptor protein"/>
    <property type="match status" value="1"/>
</dbReference>
<organism evidence="1">
    <name type="scientific">Pseudomonas syringae pv. actinidifoliorum ICMP 18803</name>
    <dbReference type="NCBI Taxonomy" id="1194400"/>
    <lineage>
        <taxon>Bacteria</taxon>
        <taxon>Pseudomonadati</taxon>
        <taxon>Pseudomonadota</taxon>
        <taxon>Gammaproteobacteria</taxon>
        <taxon>Pseudomonadales</taxon>
        <taxon>Pseudomonadaceae</taxon>
        <taxon>Pseudomonas</taxon>
        <taxon>Pseudomonas syringae</taxon>
    </lineage>
</organism>
<dbReference type="InterPro" id="IPR038666">
    <property type="entry name" value="SSP1_head-tail_sf"/>
</dbReference>
<evidence type="ECO:0000313" key="1">
    <source>
        <dbReference type="EMBL" id="UYS81458.1"/>
    </source>
</evidence>
<dbReference type="RefSeq" id="WP_077528433.1">
    <property type="nucleotide sequence ID" value="NZ_CP081457.1"/>
</dbReference>
<proteinExistence type="predicted"/>
<dbReference type="AlphaFoldDB" id="A0AAT9SI86"/>
<sequence length="70" mass="7755">MSKAVTAGRYSRCRRGNAYPVSIKKYSSRQDPATGEVINGWVQVSRVWADIEGISGREFMATQSLQSESV</sequence>
<dbReference type="InterPro" id="IPR008767">
    <property type="entry name" value="Phage_SPP1_head-tail_adaptor"/>
</dbReference>
<gene>
    <name evidence="1" type="ORF">A237_001600</name>
</gene>
<name>A0AAT9SI86_PSESX</name>